<accession>A0A1I2FY03</accession>
<gene>
    <name evidence="7" type="ORF">SAMN04488035_1604</name>
</gene>
<dbReference type="AlphaFoldDB" id="A0A1I2FY03"/>
<dbReference type="InterPro" id="IPR005000">
    <property type="entry name" value="Aldolase/citrate-lyase_domain"/>
</dbReference>
<evidence type="ECO:0000259" key="6">
    <source>
        <dbReference type="Pfam" id="PF03328"/>
    </source>
</evidence>
<reference evidence="8" key="1">
    <citation type="submission" date="2016-10" db="EMBL/GenBank/DDBJ databases">
        <authorList>
            <person name="Varghese N."/>
            <person name="Submissions S."/>
        </authorList>
    </citation>
    <scope>NUCLEOTIDE SEQUENCE [LARGE SCALE GENOMIC DNA]</scope>
    <source>
        <strain evidence="8">DSM 19083</strain>
    </source>
</reference>
<dbReference type="PIRSF" id="PIRSF015582">
    <property type="entry name" value="Cit_lyase_B"/>
    <property type="match status" value="1"/>
</dbReference>
<name>A0A1I2FY03_9MICO</name>
<dbReference type="OrthoDB" id="5172636at2"/>
<dbReference type="InterPro" id="IPR040442">
    <property type="entry name" value="Pyrv_kinase-like_dom_sf"/>
</dbReference>
<dbReference type="InterPro" id="IPR011206">
    <property type="entry name" value="Citrate_lyase_beta/mcl1/mcl2"/>
</dbReference>
<dbReference type="RefSeq" id="WP_093376949.1">
    <property type="nucleotide sequence ID" value="NZ_BNAN01000002.1"/>
</dbReference>
<protein>
    <submittedName>
        <fullName evidence="7">Citrate lyase subunit beta / citryl-CoA lyase</fullName>
    </submittedName>
</protein>
<dbReference type="Pfam" id="PF03328">
    <property type="entry name" value="HpcH_HpaI"/>
    <property type="match status" value="1"/>
</dbReference>
<dbReference type="STRING" id="285351.SAMN04488035_1604"/>
<organism evidence="7 8">
    <name type="scientific">Flavimobilis marinus</name>
    <dbReference type="NCBI Taxonomy" id="285351"/>
    <lineage>
        <taxon>Bacteria</taxon>
        <taxon>Bacillati</taxon>
        <taxon>Actinomycetota</taxon>
        <taxon>Actinomycetes</taxon>
        <taxon>Micrococcales</taxon>
        <taxon>Jonesiaceae</taxon>
        <taxon>Flavimobilis</taxon>
    </lineage>
</organism>
<keyword evidence="3 5" id="KW-0460">Magnesium</keyword>
<dbReference type="GO" id="GO:0016829">
    <property type="term" value="F:lyase activity"/>
    <property type="evidence" value="ECO:0007669"/>
    <property type="project" value="UniProtKB-KW"/>
</dbReference>
<dbReference type="Proteomes" id="UP000198520">
    <property type="component" value="Unassembled WGS sequence"/>
</dbReference>
<evidence type="ECO:0000256" key="4">
    <source>
        <dbReference type="PIRSR" id="PIRSR015582-1"/>
    </source>
</evidence>
<comment type="cofactor">
    <cofactor evidence="1">
        <name>Mg(2+)</name>
        <dbReference type="ChEBI" id="CHEBI:18420"/>
    </cofactor>
</comment>
<dbReference type="SUPFAM" id="SSF51621">
    <property type="entry name" value="Phosphoenolpyruvate/pyruvate domain"/>
    <property type="match status" value="1"/>
</dbReference>
<sequence length="272" mass="28381">MTARLALTYLYVPGDRPDRVRKALGSDADVVLCDLEDAVAPERKDEARAALVSVLAGVERRAQVRINDLASAWAASDLAAVRELPAAVGVRVPKVEDPSAVHELAAAVPGRALHLLVESALGVERAFDLARAHPQVASLGLGEADLRSELGADDDGLVWIRSRIVVAARAAGLVPPIMSVYPHVDDPLGLAESCARGRSLGFRGRAAIHPRQLTTIREAFTPTAAELARARAVVAAVESARAAGAGTAVLPDGGFVDVAMVAAARAVLALER</sequence>
<evidence type="ECO:0000256" key="3">
    <source>
        <dbReference type="ARBA" id="ARBA00022842"/>
    </source>
</evidence>
<feature type="binding site" evidence="4">
    <location>
        <position position="65"/>
    </location>
    <ligand>
        <name>substrate</name>
    </ligand>
</feature>
<dbReference type="InterPro" id="IPR015813">
    <property type="entry name" value="Pyrv/PenolPyrv_kinase-like_dom"/>
</dbReference>
<feature type="binding site" evidence="5">
    <location>
        <position position="145"/>
    </location>
    <ligand>
        <name>Mg(2+)</name>
        <dbReference type="ChEBI" id="CHEBI:18420"/>
    </ligand>
</feature>
<keyword evidence="7" id="KW-0456">Lyase</keyword>
<dbReference type="Gene3D" id="3.20.20.60">
    <property type="entry name" value="Phosphoenolpyruvate-binding domains"/>
    <property type="match status" value="1"/>
</dbReference>
<dbReference type="PANTHER" id="PTHR32308:SF10">
    <property type="entry name" value="CITRATE LYASE SUBUNIT BETA"/>
    <property type="match status" value="1"/>
</dbReference>
<evidence type="ECO:0000256" key="1">
    <source>
        <dbReference type="ARBA" id="ARBA00001946"/>
    </source>
</evidence>
<evidence type="ECO:0000313" key="7">
    <source>
        <dbReference type="EMBL" id="SFF10304.1"/>
    </source>
</evidence>
<evidence type="ECO:0000313" key="8">
    <source>
        <dbReference type="Proteomes" id="UP000198520"/>
    </source>
</evidence>
<proteinExistence type="predicted"/>
<dbReference type="PANTHER" id="PTHR32308">
    <property type="entry name" value="LYASE BETA SUBUNIT, PUTATIVE (AFU_ORTHOLOGUE AFUA_4G13030)-RELATED"/>
    <property type="match status" value="1"/>
</dbReference>
<keyword evidence="8" id="KW-1185">Reference proteome</keyword>
<evidence type="ECO:0000256" key="2">
    <source>
        <dbReference type="ARBA" id="ARBA00022723"/>
    </source>
</evidence>
<dbReference type="GO" id="GO:0000287">
    <property type="term" value="F:magnesium ion binding"/>
    <property type="evidence" value="ECO:0007669"/>
    <property type="project" value="TreeGrafter"/>
</dbReference>
<dbReference type="EMBL" id="FONZ01000002">
    <property type="protein sequence ID" value="SFF10304.1"/>
    <property type="molecule type" value="Genomic_DNA"/>
</dbReference>
<dbReference type="GO" id="GO:0006107">
    <property type="term" value="P:oxaloacetate metabolic process"/>
    <property type="evidence" value="ECO:0007669"/>
    <property type="project" value="TreeGrafter"/>
</dbReference>
<feature type="binding site" evidence="4">
    <location>
        <position position="118"/>
    </location>
    <ligand>
        <name>substrate</name>
    </ligand>
</feature>
<evidence type="ECO:0000256" key="5">
    <source>
        <dbReference type="PIRSR" id="PIRSR015582-2"/>
    </source>
</evidence>
<feature type="domain" description="HpcH/HpaI aldolase/citrate lyase" evidence="6">
    <location>
        <begin position="9"/>
        <end position="210"/>
    </location>
</feature>
<keyword evidence="2 5" id="KW-0479">Metal-binding</keyword>
<feature type="binding site" evidence="5">
    <location>
        <position position="118"/>
    </location>
    <ligand>
        <name>Mg(2+)</name>
        <dbReference type="ChEBI" id="CHEBI:18420"/>
    </ligand>
</feature>